<comment type="caution">
    <text evidence="1">The sequence shown here is derived from an EMBL/GenBank/DDBJ whole genome shotgun (WGS) entry which is preliminary data.</text>
</comment>
<reference evidence="1" key="1">
    <citation type="submission" date="2022-07" db="EMBL/GenBank/DDBJ databases">
        <title>Genome Sequence of Lecanicillium saksenae.</title>
        <authorList>
            <person name="Buettner E."/>
        </authorList>
    </citation>
    <scope>NUCLEOTIDE SEQUENCE</scope>
    <source>
        <strain evidence="1">VT-O1</strain>
    </source>
</reference>
<evidence type="ECO:0000313" key="1">
    <source>
        <dbReference type="EMBL" id="KAJ3485394.1"/>
    </source>
</evidence>
<accession>A0ACC1QPT9</accession>
<keyword evidence="2" id="KW-1185">Reference proteome</keyword>
<evidence type="ECO:0000313" key="2">
    <source>
        <dbReference type="Proteomes" id="UP001148737"/>
    </source>
</evidence>
<dbReference type="Proteomes" id="UP001148737">
    <property type="component" value="Unassembled WGS sequence"/>
</dbReference>
<gene>
    <name evidence="1" type="ORF">NLG97_g6827</name>
</gene>
<organism evidence="1 2">
    <name type="scientific">Lecanicillium saksenae</name>
    <dbReference type="NCBI Taxonomy" id="468837"/>
    <lineage>
        <taxon>Eukaryota</taxon>
        <taxon>Fungi</taxon>
        <taxon>Dikarya</taxon>
        <taxon>Ascomycota</taxon>
        <taxon>Pezizomycotina</taxon>
        <taxon>Sordariomycetes</taxon>
        <taxon>Hypocreomycetidae</taxon>
        <taxon>Hypocreales</taxon>
        <taxon>Cordycipitaceae</taxon>
        <taxon>Lecanicillium</taxon>
    </lineage>
</organism>
<name>A0ACC1QPT9_9HYPO</name>
<proteinExistence type="predicted"/>
<dbReference type="EMBL" id="JANAKD010000963">
    <property type="protein sequence ID" value="KAJ3485394.1"/>
    <property type="molecule type" value="Genomic_DNA"/>
</dbReference>
<sequence>MSNLRKCSFSQLFHLSVARVMTYELTLAVAYIHSRGFAHGDIHLRNVLVLPRNSIDKLSVAEFREKFGAPDIYPIKREDGRPLTPNVPATATVPLYMGKRAKTFTIQDARIQLSDFGEAFSPAEKVRLGRDCHTSADFRPPKAHFEPNAPLSFSSDVWSLATAIWDIVGMQALFSSALYTEAEVICQITDCLGPFPSDWYNNWNDRSRCFGDEGKPSKGRHVWPGIQGALSECVQDFRRKSDVGVFRSDEEKGFLDMMTQMLK</sequence>
<protein>
    <submittedName>
        <fullName evidence="1">Uncharacterized protein</fullName>
    </submittedName>
</protein>